<sequence>MKYSIIVPAYNVAQYIEECVESVLNQDYDNYEVIVVDDGATDETPQIIDNLAQKSEKVRVIHQKNGGLSAARNSGIEAASGDYILFLDGDDFWFDNQFLTGLNNIIKKETVDVVIFPFSYYYQNKLVEKLFDTKNLSGNFKTDCVDLVKRDLMIAPAWNKCVKRKLFVDGSLDFKVNFLSEDCLWCADLLKLMTSYTVYDNAQYMYRQNRVGSITNVVKEKNVLDILKSIAIGLDDIVDYSSEKQAALNIYFANSYISILPYVHLYKNNFDIKKYLKDYEYLLQYSRQIENKSFKYTGLVAKGIGVEKAAALFNKLLGLYKKFKG</sequence>
<dbReference type="PANTHER" id="PTHR22916">
    <property type="entry name" value="GLYCOSYLTRANSFERASE"/>
    <property type="match status" value="1"/>
</dbReference>
<evidence type="ECO:0000313" key="3">
    <source>
        <dbReference type="Proteomes" id="UP000214649"/>
    </source>
</evidence>
<gene>
    <name evidence="2" type="ORF">SAMN05216470_1524</name>
</gene>
<dbReference type="PANTHER" id="PTHR22916:SF3">
    <property type="entry name" value="UDP-GLCNAC:BETAGAL BETA-1,3-N-ACETYLGLUCOSAMINYLTRANSFERASE-LIKE PROTEIN 1"/>
    <property type="match status" value="1"/>
</dbReference>
<name>A0A239REB5_STREI</name>
<evidence type="ECO:0000259" key="1">
    <source>
        <dbReference type="Pfam" id="PF00535"/>
    </source>
</evidence>
<dbReference type="RefSeq" id="WP_039698104.1">
    <property type="nucleotide sequence ID" value="NZ_CP046629.1"/>
</dbReference>
<dbReference type="Gene3D" id="3.90.550.10">
    <property type="entry name" value="Spore Coat Polysaccharide Biosynthesis Protein SpsA, Chain A"/>
    <property type="match status" value="1"/>
</dbReference>
<dbReference type="AlphaFoldDB" id="A0A239REB5"/>
<dbReference type="Proteomes" id="UP000214649">
    <property type="component" value="Unassembled WGS sequence"/>
</dbReference>
<evidence type="ECO:0000313" key="2">
    <source>
        <dbReference type="EMBL" id="SNU08830.1"/>
    </source>
</evidence>
<dbReference type="CDD" id="cd00761">
    <property type="entry name" value="Glyco_tranf_GTA_type"/>
    <property type="match status" value="1"/>
</dbReference>
<dbReference type="EMBL" id="FZRA01000004">
    <property type="protein sequence ID" value="SNU08830.1"/>
    <property type="molecule type" value="Genomic_DNA"/>
</dbReference>
<dbReference type="Pfam" id="PF00535">
    <property type="entry name" value="Glycos_transf_2"/>
    <property type="match status" value="1"/>
</dbReference>
<dbReference type="SUPFAM" id="SSF53448">
    <property type="entry name" value="Nucleotide-diphospho-sugar transferases"/>
    <property type="match status" value="1"/>
</dbReference>
<dbReference type="InterPro" id="IPR029044">
    <property type="entry name" value="Nucleotide-diphossugar_trans"/>
</dbReference>
<dbReference type="InterPro" id="IPR001173">
    <property type="entry name" value="Glyco_trans_2-like"/>
</dbReference>
<reference evidence="2 3" key="1">
    <citation type="submission" date="2017-07" db="EMBL/GenBank/DDBJ databases">
        <authorList>
            <person name="Sun Z.S."/>
            <person name="Albrecht U."/>
            <person name="Echele G."/>
            <person name="Lee C.C."/>
        </authorList>
    </citation>
    <scope>NUCLEOTIDE SEQUENCE [LARGE SCALE GENOMIC DNA]</scope>
    <source>
        <strain evidence="2 3">AR3</strain>
    </source>
</reference>
<dbReference type="GO" id="GO:0016758">
    <property type="term" value="F:hexosyltransferase activity"/>
    <property type="evidence" value="ECO:0007669"/>
    <property type="project" value="UniProtKB-ARBA"/>
</dbReference>
<protein>
    <submittedName>
        <fullName evidence="2">Glycosyltransferase involved in cell wall bisynthesis</fullName>
    </submittedName>
</protein>
<accession>A0A239REB5</accession>
<organism evidence="2 3">
    <name type="scientific">Streptococcus equinus</name>
    <name type="common">Streptococcus bovis</name>
    <dbReference type="NCBI Taxonomy" id="1335"/>
    <lineage>
        <taxon>Bacteria</taxon>
        <taxon>Bacillati</taxon>
        <taxon>Bacillota</taxon>
        <taxon>Bacilli</taxon>
        <taxon>Lactobacillales</taxon>
        <taxon>Streptococcaceae</taxon>
        <taxon>Streptococcus</taxon>
    </lineage>
</organism>
<keyword evidence="2" id="KW-0808">Transferase</keyword>
<feature type="domain" description="Glycosyltransferase 2-like" evidence="1">
    <location>
        <begin position="4"/>
        <end position="165"/>
    </location>
</feature>
<proteinExistence type="predicted"/>